<gene>
    <name evidence="8" type="ORF">IC227_09105</name>
</gene>
<feature type="transmembrane region" description="Helical" evidence="6">
    <location>
        <begin position="364"/>
        <end position="385"/>
    </location>
</feature>
<keyword evidence="5 6" id="KW-0472">Membrane</keyword>
<dbReference type="GO" id="GO:0005886">
    <property type="term" value="C:plasma membrane"/>
    <property type="evidence" value="ECO:0007669"/>
    <property type="project" value="UniProtKB-SubCell"/>
</dbReference>
<dbReference type="EMBL" id="JADAKE010000017">
    <property type="protein sequence ID" value="MBF8808416.1"/>
    <property type="molecule type" value="Genomic_DNA"/>
</dbReference>
<dbReference type="InterPro" id="IPR013525">
    <property type="entry name" value="ABC2_TM"/>
</dbReference>
<evidence type="ECO:0000256" key="2">
    <source>
        <dbReference type="ARBA" id="ARBA00022475"/>
    </source>
</evidence>
<proteinExistence type="predicted"/>
<dbReference type="AlphaFoldDB" id="A0A931AW78"/>
<feature type="transmembrane region" description="Helical" evidence="6">
    <location>
        <begin position="277"/>
        <end position="300"/>
    </location>
</feature>
<dbReference type="Proteomes" id="UP000637757">
    <property type="component" value="Unassembled WGS sequence"/>
</dbReference>
<evidence type="ECO:0000256" key="3">
    <source>
        <dbReference type="ARBA" id="ARBA00022692"/>
    </source>
</evidence>
<evidence type="ECO:0000256" key="1">
    <source>
        <dbReference type="ARBA" id="ARBA00004651"/>
    </source>
</evidence>
<dbReference type="PANTHER" id="PTHR30294">
    <property type="entry name" value="MEMBRANE COMPONENT OF ABC TRANSPORTER YHHJ-RELATED"/>
    <property type="match status" value="1"/>
</dbReference>
<keyword evidence="2" id="KW-1003">Cell membrane</keyword>
<evidence type="ECO:0000256" key="6">
    <source>
        <dbReference type="SAM" id="Phobius"/>
    </source>
</evidence>
<feature type="transmembrane region" description="Helical" evidence="6">
    <location>
        <begin position="233"/>
        <end position="252"/>
    </location>
</feature>
<comment type="caution">
    <text evidence="8">The sequence shown here is derived from an EMBL/GenBank/DDBJ whole genome shotgun (WGS) entry which is preliminary data.</text>
</comment>
<protein>
    <submittedName>
        <fullName evidence="8">ABC transporter permease</fullName>
    </submittedName>
</protein>
<evidence type="ECO:0000313" key="9">
    <source>
        <dbReference type="Proteomes" id="UP000637757"/>
    </source>
</evidence>
<organism evidence="8 9">
    <name type="scientific">Enterococcus lacertideformus</name>
    <dbReference type="NCBI Taxonomy" id="2771493"/>
    <lineage>
        <taxon>Bacteria</taxon>
        <taxon>Bacillati</taxon>
        <taxon>Bacillota</taxon>
        <taxon>Bacilli</taxon>
        <taxon>Lactobacillales</taxon>
        <taxon>Enterococcaceae</taxon>
        <taxon>Enterococcus</taxon>
    </lineage>
</organism>
<feature type="transmembrane region" description="Helical" evidence="6">
    <location>
        <begin position="21"/>
        <end position="39"/>
    </location>
</feature>
<keyword evidence="3 6" id="KW-0812">Transmembrane</keyword>
<name>A0A931AW78_9ENTE</name>
<evidence type="ECO:0000256" key="5">
    <source>
        <dbReference type="ARBA" id="ARBA00023136"/>
    </source>
</evidence>
<keyword evidence="9" id="KW-1185">Reference proteome</keyword>
<dbReference type="PANTHER" id="PTHR30294:SF29">
    <property type="entry name" value="MULTIDRUG ABC TRANSPORTER PERMEASE YBHS-RELATED"/>
    <property type="match status" value="1"/>
</dbReference>
<comment type="subcellular location">
    <subcellularLocation>
        <location evidence="1">Cell membrane</location>
        <topology evidence="1">Multi-pass membrane protein</topology>
    </subcellularLocation>
</comment>
<dbReference type="Pfam" id="PF12698">
    <property type="entry name" value="ABC2_membrane_3"/>
    <property type="match status" value="1"/>
</dbReference>
<feature type="domain" description="ABC-2 type transporter transmembrane" evidence="7">
    <location>
        <begin position="20"/>
        <end position="386"/>
    </location>
</feature>
<evidence type="ECO:0000313" key="8">
    <source>
        <dbReference type="EMBL" id="MBF8808416.1"/>
    </source>
</evidence>
<evidence type="ECO:0000259" key="7">
    <source>
        <dbReference type="Pfam" id="PF12698"/>
    </source>
</evidence>
<accession>A0A931AW78</accession>
<reference evidence="8" key="1">
    <citation type="submission" date="2020-09" db="EMBL/GenBank/DDBJ databases">
        <title>Genomic insights into the novelty and pathogenicity of a unique biofilm-forming Enterococcus sp. bacteria (Enterococcus lacertideformus) identified in reptiles.</title>
        <authorList>
            <person name="Agius J.E."/>
            <person name="Phalen D.N."/>
            <person name="Rose K."/>
            <person name="Eden J.-S."/>
        </authorList>
    </citation>
    <scope>NUCLEOTIDE SEQUENCE</scope>
    <source>
        <strain evidence="8">PHRS 0518</strain>
    </source>
</reference>
<dbReference type="InterPro" id="IPR051449">
    <property type="entry name" value="ABC-2_transporter_component"/>
</dbReference>
<feature type="transmembrane region" description="Helical" evidence="6">
    <location>
        <begin position="312"/>
        <end position="333"/>
    </location>
</feature>
<evidence type="ECO:0000256" key="4">
    <source>
        <dbReference type="ARBA" id="ARBA00022989"/>
    </source>
</evidence>
<feature type="transmembrane region" description="Helical" evidence="6">
    <location>
        <begin position="177"/>
        <end position="196"/>
    </location>
</feature>
<keyword evidence="4 6" id="KW-1133">Transmembrane helix</keyword>
<dbReference type="GO" id="GO:0140359">
    <property type="term" value="F:ABC-type transporter activity"/>
    <property type="evidence" value="ECO:0007669"/>
    <property type="project" value="InterPro"/>
</dbReference>
<dbReference type="Gene3D" id="3.40.190.10">
    <property type="entry name" value="Periplasmic binding protein-like II"/>
    <property type="match status" value="1"/>
</dbReference>
<sequence length="453" mass="50730">MRKFWVITKDVYLKNVKSISFLIMILIPFVMLGIIYVAGNYAQKNSEVDKVGVISENTQVAQQLGQVKNDNFSFEPVDSQKQAQKKLTAEKIDAYMVVTIENDEVKGVLYSENSLGQSTKLLIQQQLTGIQSMLRARKLGVSPEEVASLSQPASLSRQKVSFDSDGKMMTGVDNSDIQYAISYVVTIALFIIILTYSQIIAQEIASEKGTRIMEVILSSTTAQKHFYGKLTGVLLVALTQIALYGVILTVGFNQFKNIDFVKEFLANISLEKIFGPFLWYSLLFLMFGILIFSVLAALCGSLVNKAEDTAKAILPVTYLSLGGYMLGLVLGAYDPNNIVIRITSYVPFLSSYTMPIRLANETVGVTNALISLVILIIITFALMVLSANMYKSNVLVYSEGGLWSSLKQSISIMRNERKKMTVVFRMYFETIVIFRWEYSFFNKYIKVVVQKSK</sequence>